<dbReference type="GO" id="GO:0016740">
    <property type="term" value="F:transferase activity"/>
    <property type="evidence" value="ECO:0007669"/>
    <property type="project" value="UniProtKB-KW"/>
</dbReference>
<dbReference type="AlphaFoldDB" id="A0A158M684"/>
<comment type="caution">
    <text evidence="1">The sequence shown here is derived from an EMBL/GenBank/DDBJ whole genome shotgun (WGS) entry which is preliminary data.</text>
</comment>
<accession>A0A158M684</accession>
<dbReference type="PATRIC" id="fig|1331206.3.peg.1235"/>
<reference evidence="1 2" key="1">
    <citation type="submission" date="2014-03" db="EMBL/GenBank/DDBJ databases">
        <title>Genome sequence of Bordetella holmseii.</title>
        <authorList>
            <person name="Harvill E."/>
            <person name="Goodfield L.L."/>
            <person name="Ivanov Y."/>
            <person name="Meyer J.A."/>
            <person name="Newth C."/>
            <person name="Cassiday P."/>
            <person name="Tondella M.L."/>
            <person name="Liao P."/>
            <person name="Zimmerman J."/>
            <person name="Meert K."/>
            <person name="Wessel D."/>
            <person name="Berger J."/>
            <person name="Dean J.M."/>
            <person name="Holubkov R."/>
            <person name="Burr J."/>
            <person name="Liu T."/>
            <person name="Brinkac L.M."/>
            <person name="Sanka R."/>
            <person name="Kim M."/>
            <person name="Losada L."/>
        </authorList>
    </citation>
    <scope>NUCLEOTIDE SEQUENCE [LARGE SCALE GENOMIC DNA]</scope>
    <source>
        <strain evidence="1 2">CDC-H585-BH</strain>
    </source>
</reference>
<dbReference type="Proteomes" id="UP000026682">
    <property type="component" value="Unassembled WGS sequence"/>
</dbReference>
<name>A0A158M684_9BORD</name>
<evidence type="ECO:0000313" key="2">
    <source>
        <dbReference type="Proteomes" id="UP000026682"/>
    </source>
</evidence>
<dbReference type="EMBL" id="JFZZ01000045">
    <property type="protein sequence ID" value="KAK95988.1"/>
    <property type="molecule type" value="Genomic_DNA"/>
</dbReference>
<gene>
    <name evidence="1" type="ORF">L497_2404</name>
</gene>
<protein>
    <submittedName>
        <fullName evidence="1">Putative N-acetyltransferase YedL</fullName>
    </submittedName>
</protein>
<keyword evidence="1" id="KW-0808">Transferase</keyword>
<proteinExistence type="predicted"/>
<dbReference type="STRING" id="35814.BBB42_15045"/>
<organism evidence="1 2">
    <name type="scientific">Bordetella holmesii CDC-H585-BH</name>
    <dbReference type="NCBI Taxonomy" id="1331206"/>
    <lineage>
        <taxon>Bacteria</taxon>
        <taxon>Pseudomonadati</taxon>
        <taxon>Pseudomonadota</taxon>
        <taxon>Betaproteobacteria</taxon>
        <taxon>Burkholderiales</taxon>
        <taxon>Alcaligenaceae</taxon>
        <taxon>Bordetella</taxon>
    </lineage>
</organism>
<evidence type="ECO:0000313" key="1">
    <source>
        <dbReference type="EMBL" id="KAK95988.1"/>
    </source>
</evidence>
<sequence length="95" mass="9850">MTVVALTDSPLSPVATGALHTLCFTAAKQADNAATHSGQGSFFHTTAGLLGLAEHVIARVATLGGPQALQRLSDVEARLAEEHVYWAPTRRTAAG</sequence>